<dbReference type="SUPFAM" id="SSF47413">
    <property type="entry name" value="lambda repressor-like DNA-binding domains"/>
    <property type="match status" value="1"/>
</dbReference>
<dbReference type="AlphaFoldDB" id="A0A081RVY6"/>
<comment type="caution">
    <text evidence="5">The sequence shown here is derived from an EMBL/GenBank/DDBJ whole genome shotgun (WGS) entry which is preliminary data.</text>
</comment>
<sequence>MKNERIRQSRLKQKITQEALGKRIGVTKATISQWESGVTAPNGKNLVNLAKELSVTVNYLLDGVNTDANHSPEITANASTIAAFDYGSDEETPLSEDEIEMPFFKEISLSTGKESVVELDHRGNKLRFARSALLKAGINPEHAACVYITGDSMEPVLPDGAVVGIDTTNTVIKDGNMYAIEHSGMLRVKILYRVPGGIRIRSYNRRDYADDECIGEKANEIRIIGRVFWYTVTL</sequence>
<dbReference type="PANTHER" id="PTHR40661">
    <property type="match status" value="1"/>
</dbReference>
<organism evidence="5 6">
    <name type="scientific">Photorhabdus temperata subsp. temperata Meg1</name>
    <dbReference type="NCBI Taxonomy" id="1393735"/>
    <lineage>
        <taxon>Bacteria</taxon>
        <taxon>Pseudomonadati</taxon>
        <taxon>Pseudomonadota</taxon>
        <taxon>Gammaproteobacteria</taxon>
        <taxon>Enterobacterales</taxon>
        <taxon>Morganellaceae</taxon>
        <taxon>Photorhabdus</taxon>
    </lineage>
</organism>
<dbReference type="GO" id="GO:0003677">
    <property type="term" value="F:DNA binding"/>
    <property type="evidence" value="ECO:0007669"/>
    <property type="project" value="UniProtKB-KW"/>
</dbReference>
<dbReference type="Proteomes" id="UP000028002">
    <property type="component" value="Unassembled WGS sequence"/>
</dbReference>
<evidence type="ECO:0000313" key="6">
    <source>
        <dbReference type="Proteomes" id="UP000028002"/>
    </source>
</evidence>
<keyword evidence="2" id="KW-0238">DNA-binding</keyword>
<dbReference type="CDD" id="cd06529">
    <property type="entry name" value="S24_LexA-like"/>
    <property type="match status" value="1"/>
</dbReference>
<protein>
    <submittedName>
        <fullName evidence="5">Putative transcriptional regulator</fullName>
    </submittedName>
</protein>
<dbReference type="CDD" id="cd00093">
    <property type="entry name" value="HTH_XRE"/>
    <property type="match status" value="1"/>
</dbReference>
<dbReference type="PROSITE" id="PS50943">
    <property type="entry name" value="HTH_CROC1"/>
    <property type="match status" value="1"/>
</dbReference>
<dbReference type="Gene3D" id="2.10.109.10">
    <property type="entry name" value="Umud Fragment, subunit A"/>
    <property type="match status" value="1"/>
</dbReference>
<evidence type="ECO:0000256" key="3">
    <source>
        <dbReference type="ARBA" id="ARBA00023163"/>
    </source>
</evidence>
<evidence type="ECO:0000256" key="1">
    <source>
        <dbReference type="ARBA" id="ARBA00023015"/>
    </source>
</evidence>
<dbReference type="RefSeq" id="WP_036839561.1">
    <property type="nucleotide sequence ID" value="NZ_CAWLUD010000040.1"/>
</dbReference>
<accession>A0A081RVY6</accession>
<dbReference type="SMART" id="SM00530">
    <property type="entry name" value="HTH_XRE"/>
    <property type="match status" value="1"/>
</dbReference>
<dbReference type="SUPFAM" id="SSF51306">
    <property type="entry name" value="LexA/Signal peptidase"/>
    <property type="match status" value="1"/>
</dbReference>
<evidence type="ECO:0000313" key="5">
    <source>
        <dbReference type="EMBL" id="KER02839.1"/>
    </source>
</evidence>
<reference evidence="5 6" key="1">
    <citation type="submission" date="2014-03" db="EMBL/GenBank/DDBJ databases">
        <title>Draft Genome of Photorhabdus temperata Meg1.</title>
        <authorList>
            <person name="Hurst S.G.IV."/>
            <person name="Morris K."/>
            <person name="Thomas K."/>
            <person name="Tisa L.S."/>
        </authorList>
    </citation>
    <scope>NUCLEOTIDE SEQUENCE [LARGE SCALE GENOMIC DNA]</scope>
    <source>
        <strain evidence="5 6">Meg1</strain>
    </source>
</reference>
<dbReference type="Pfam" id="PF01381">
    <property type="entry name" value="HTH_3"/>
    <property type="match status" value="1"/>
</dbReference>
<keyword evidence="3" id="KW-0804">Transcription</keyword>
<dbReference type="InterPro" id="IPR015927">
    <property type="entry name" value="Peptidase_S24_S26A/B/C"/>
</dbReference>
<evidence type="ECO:0000256" key="2">
    <source>
        <dbReference type="ARBA" id="ARBA00023125"/>
    </source>
</evidence>
<dbReference type="InterPro" id="IPR036286">
    <property type="entry name" value="LexA/Signal_pep-like_sf"/>
</dbReference>
<evidence type="ECO:0000259" key="4">
    <source>
        <dbReference type="PROSITE" id="PS50943"/>
    </source>
</evidence>
<dbReference type="Pfam" id="PF00717">
    <property type="entry name" value="Peptidase_S24"/>
    <property type="match status" value="1"/>
</dbReference>
<dbReference type="Gene3D" id="1.10.260.40">
    <property type="entry name" value="lambda repressor-like DNA-binding domains"/>
    <property type="match status" value="1"/>
</dbReference>
<dbReference type="InterPro" id="IPR001387">
    <property type="entry name" value="Cro/C1-type_HTH"/>
</dbReference>
<dbReference type="InterPro" id="IPR010982">
    <property type="entry name" value="Lambda_DNA-bd_dom_sf"/>
</dbReference>
<keyword evidence="1" id="KW-0805">Transcription regulation</keyword>
<dbReference type="EMBL" id="JGVH01000040">
    <property type="protein sequence ID" value="KER02839.1"/>
    <property type="molecule type" value="Genomic_DNA"/>
</dbReference>
<gene>
    <name evidence="5" type="ORF">MEG1DRAFT_02568</name>
</gene>
<dbReference type="PATRIC" id="fig|1393735.3.peg.2623"/>
<dbReference type="InterPro" id="IPR039418">
    <property type="entry name" value="LexA-like"/>
</dbReference>
<dbReference type="PANTHER" id="PTHR40661:SF2">
    <property type="entry name" value="HTH-TYPE TRANSCRIPTIONAL REGULATOR PRTR"/>
    <property type="match status" value="1"/>
</dbReference>
<proteinExistence type="predicted"/>
<feature type="domain" description="HTH cro/C1-type" evidence="4">
    <location>
        <begin position="6"/>
        <end position="60"/>
    </location>
</feature>
<name>A0A081RVY6_PHOTE</name>